<accession>A0A1H4SF47</accession>
<dbReference type="PANTHER" id="PTHR34075">
    <property type="entry name" value="BLR3430 PROTEIN"/>
    <property type="match status" value="1"/>
</dbReference>
<dbReference type="Pfam" id="PF12172">
    <property type="entry name" value="zf-ChsH2"/>
    <property type="match status" value="1"/>
</dbReference>
<evidence type="ECO:0000259" key="2">
    <source>
        <dbReference type="Pfam" id="PF12172"/>
    </source>
</evidence>
<dbReference type="SUPFAM" id="SSF50249">
    <property type="entry name" value="Nucleic acid-binding proteins"/>
    <property type="match status" value="1"/>
</dbReference>
<dbReference type="OrthoDB" id="4303499at2"/>
<protein>
    <recommendedName>
        <fullName evidence="5">DUF35 domain-containing protein</fullName>
    </recommendedName>
</protein>
<dbReference type="InterPro" id="IPR052513">
    <property type="entry name" value="Thioester_dehydratase-like"/>
</dbReference>
<evidence type="ECO:0000313" key="3">
    <source>
        <dbReference type="EMBL" id="SEC42664.1"/>
    </source>
</evidence>
<feature type="domain" description="ChsH2 C-terminal OB-fold" evidence="1">
    <location>
        <begin position="52"/>
        <end position="111"/>
    </location>
</feature>
<dbReference type="InterPro" id="IPR022002">
    <property type="entry name" value="ChsH2_Znr"/>
</dbReference>
<gene>
    <name evidence="3" type="ORF">SAMN04490220_1613</name>
</gene>
<dbReference type="AlphaFoldDB" id="A0A1H4SF47"/>
<organism evidence="3 4">
    <name type="scientific">Rhodococcus jostii</name>
    <dbReference type="NCBI Taxonomy" id="132919"/>
    <lineage>
        <taxon>Bacteria</taxon>
        <taxon>Bacillati</taxon>
        <taxon>Actinomycetota</taxon>
        <taxon>Actinomycetes</taxon>
        <taxon>Mycobacteriales</taxon>
        <taxon>Nocardiaceae</taxon>
        <taxon>Rhodococcus</taxon>
    </lineage>
</organism>
<dbReference type="PANTHER" id="PTHR34075:SF5">
    <property type="entry name" value="BLR3430 PROTEIN"/>
    <property type="match status" value="1"/>
</dbReference>
<dbReference type="Proteomes" id="UP000183407">
    <property type="component" value="Unassembled WGS sequence"/>
</dbReference>
<sequence>MSTDTLDLPPLRDDLFTTEPFALIGSACPQGHVSFPAREFCPRCYTDDVHTVELPHDGTLESFTTVHQAPPGFTVPYQLGFVRLDGPVVLLSRLQFPPGLSPQIGQQVQLAADETTIDGQPHLSFAFVPKEQS</sequence>
<evidence type="ECO:0000259" key="1">
    <source>
        <dbReference type="Pfam" id="PF01796"/>
    </source>
</evidence>
<name>A0A1H4SF47_RHOJO</name>
<dbReference type="EMBL" id="FNTL01000004">
    <property type="protein sequence ID" value="SEC42664.1"/>
    <property type="molecule type" value="Genomic_DNA"/>
</dbReference>
<proteinExistence type="predicted"/>
<dbReference type="InterPro" id="IPR002878">
    <property type="entry name" value="ChsH2_C"/>
</dbReference>
<evidence type="ECO:0008006" key="5">
    <source>
        <dbReference type="Google" id="ProtNLM"/>
    </source>
</evidence>
<evidence type="ECO:0000313" key="4">
    <source>
        <dbReference type="Proteomes" id="UP000183407"/>
    </source>
</evidence>
<dbReference type="InterPro" id="IPR012340">
    <property type="entry name" value="NA-bd_OB-fold"/>
</dbReference>
<dbReference type="Pfam" id="PF01796">
    <property type="entry name" value="OB_ChsH2_C"/>
    <property type="match status" value="1"/>
</dbReference>
<reference evidence="4" key="1">
    <citation type="submission" date="2016-10" db="EMBL/GenBank/DDBJ databases">
        <authorList>
            <person name="Varghese N."/>
        </authorList>
    </citation>
    <scope>NUCLEOTIDE SEQUENCE [LARGE SCALE GENOMIC DNA]</scope>
    <source>
        <strain evidence="4">DSM 44719</strain>
    </source>
</reference>
<dbReference type="Gene3D" id="6.10.30.10">
    <property type="match status" value="1"/>
</dbReference>
<dbReference type="RefSeq" id="WP_073360492.1">
    <property type="nucleotide sequence ID" value="NZ_FNTL01000004.1"/>
</dbReference>
<feature type="domain" description="ChsH2 rubredoxin-like zinc ribbon" evidence="2">
    <location>
        <begin position="23"/>
        <end position="49"/>
    </location>
</feature>